<dbReference type="CDD" id="cd00882">
    <property type="entry name" value="Ras_like_GTPase"/>
    <property type="match status" value="1"/>
</dbReference>
<dbReference type="InterPro" id="IPR006073">
    <property type="entry name" value="GTP-bd"/>
</dbReference>
<evidence type="ECO:0000259" key="1">
    <source>
        <dbReference type="Pfam" id="PF01926"/>
    </source>
</evidence>
<dbReference type="AlphaFoldDB" id="A0A9P6E5J3"/>
<dbReference type="GO" id="GO:0005525">
    <property type="term" value="F:GTP binding"/>
    <property type="evidence" value="ECO:0007669"/>
    <property type="project" value="InterPro"/>
</dbReference>
<dbReference type="Pfam" id="PF01926">
    <property type="entry name" value="MMR_HSR1"/>
    <property type="match status" value="1"/>
</dbReference>
<keyword evidence="3" id="KW-1185">Reference proteome</keyword>
<name>A0A9P6E5J3_9AGAR</name>
<dbReference type="InterPro" id="IPR027417">
    <property type="entry name" value="P-loop_NTPase"/>
</dbReference>
<proteinExistence type="predicted"/>
<dbReference type="Proteomes" id="UP000807306">
    <property type="component" value="Unassembled WGS sequence"/>
</dbReference>
<dbReference type="EMBL" id="MU157931">
    <property type="protein sequence ID" value="KAF9522880.1"/>
    <property type="molecule type" value="Genomic_DNA"/>
</dbReference>
<comment type="caution">
    <text evidence="2">The sequence shown here is derived from an EMBL/GenBank/DDBJ whole genome shotgun (WGS) entry which is preliminary data.</text>
</comment>
<sequence length="301" mass="34010">MSSAPNSEIQASQPENKKSFNVIIFGKTGTGKSSVLNMLSGKEVVKVDNGVHGCTFDSAAHICQIQQVEFRIHDTVGLNEDDDGSVQHKEAFVKLYRLVRNLEDGVSLLIYCVAAGRVTSKEVAMNWQVFHGIICKGEVPIILLITNSEESDIDQDVWWEQTANAELFRNCVAHPNGVACITATQGGRGVYKTEYEKSRLKVEKLIIQHYSEPWRLQRVAWLANIYESYLVAGIWPSTRKREILLVEAQKLHSEGRVEEKEARELAKAFEEVEQEIGNSRPEAKKGFRQKFAEKLLDYRRG</sequence>
<accession>A0A9P6E5J3</accession>
<evidence type="ECO:0000313" key="2">
    <source>
        <dbReference type="EMBL" id="KAF9522880.1"/>
    </source>
</evidence>
<dbReference type="GO" id="GO:0016787">
    <property type="term" value="F:hydrolase activity"/>
    <property type="evidence" value="ECO:0007669"/>
    <property type="project" value="UniProtKB-KW"/>
</dbReference>
<dbReference type="OrthoDB" id="8954335at2759"/>
<dbReference type="SUPFAM" id="SSF52540">
    <property type="entry name" value="P-loop containing nucleoside triphosphate hydrolases"/>
    <property type="match status" value="1"/>
</dbReference>
<keyword evidence="2" id="KW-0378">Hydrolase</keyword>
<dbReference type="Gene3D" id="3.40.50.300">
    <property type="entry name" value="P-loop containing nucleotide triphosphate hydrolases"/>
    <property type="match status" value="1"/>
</dbReference>
<reference evidence="2" key="1">
    <citation type="submission" date="2020-11" db="EMBL/GenBank/DDBJ databases">
        <authorList>
            <consortium name="DOE Joint Genome Institute"/>
            <person name="Ahrendt S."/>
            <person name="Riley R."/>
            <person name="Andreopoulos W."/>
            <person name="Labutti K."/>
            <person name="Pangilinan J."/>
            <person name="Ruiz-Duenas F.J."/>
            <person name="Barrasa J.M."/>
            <person name="Sanchez-Garcia M."/>
            <person name="Camarero S."/>
            <person name="Miyauchi S."/>
            <person name="Serrano A."/>
            <person name="Linde D."/>
            <person name="Babiker R."/>
            <person name="Drula E."/>
            <person name="Ayuso-Fernandez I."/>
            <person name="Pacheco R."/>
            <person name="Padilla G."/>
            <person name="Ferreira P."/>
            <person name="Barriuso J."/>
            <person name="Kellner H."/>
            <person name="Castanera R."/>
            <person name="Alfaro M."/>
            <person name="Ramirez L."/>
            <person name="Pisabarro A.G."/>
            <person name="Kuo A."/>
            <person name="Tritt A."/>
            <person name="Lipzen A."/>
            <person name="He G."/>
            <person name="Yan M."/>
            <person name="Ng V."/>
            <person name="Cullen D."/>
            <person name="Martin F."/>
            <person name="Rosso M.-N."/>
            <person name="Henrissat B."/>
            <person name="Hibbett D."/>
            <person name="Martinez A.T."/>
            <person name="Grigoriev I.V."/>
        </authorList>
    </citation>
    <scope>NUCLEOTIDE SEQUENCE</scope>
    <source>
        <strain evidence="2">CBS 506.95</strain>
    </source>
</reference>
<organism evidence="2 3">
    <name type="scientific">Crepidotus variabilis</name>
    <dbReference type="NCBI Taxonomy" id="179855"/>
    <lineage>
        <taxon>Eukaryota</taxon>
        <taxon>Fungi</taxon>
        <taxon>Dikarya</taxon>
        <taxon>Basidiomycota</taxon>
        <taxon>Agaricomycotina</taxon>
        <taxon>Agaricomycetes</taxon>
        <taxon>Agaricomycetidae</taxon>
        <taxon>Agaricales</taxon>
        <taxon>Agaricineae</taxon>
        <taxon>Crepidotaceae</taxon>
        <taxon>Crepidotus</taxon>
    </lineage>
</organism>
<feature type="domain" description="G" evidence="1">
    <location>
        <begin position="22"/>
        <end position="120"/>
    </location>
</feature>
<evidence type="ECO:0000313" key="3">
    <source>
        <dbReference type="Proteomes" id="UP000807306"/>
    </source>
</evidence>
<protein>
    <submittedName>
        <fullName evidence="2">P-loop containing nucleoside triphosphate hydrolase protein</fullName>
    </submittedName>
</protein>
<gene>
    <name evidence="2" type="ORF">CPB83DRAFT_822260</name>
</gene>